<comment type="caution">
    <text evidence="11">The sequence shown here is derived from an EMBL/GenBank/DDBJ whole genome shotgun (WGS) entry which is preliminary data.</text>
</comment>
<keyword evidence="12" id="KW-1185">Reference proteome</keyword>
<gene>
    <name evidence="11" type="primary">ALG6</name>
    <name evidence="11" type="ORF">LPJ61_001479</name>
</gene>
<protein>
    <recommendedName>
        <fullName evidence="10">Alpha-1,3-glucosyltransferase</fullName>
        <ecNumber evidence="10">2.4.1.-</ecNumber>
    </recommendedName>
</protein>
<feature type="transmembrane region" description="Helical" evidence="10">
    <location>
        <begin position="253"/>
        <end position="273"/>
    </location>
</feature>
<feature type="transmembrane region" description="Helical" evidence="10">
    <location>
        <begin position="481"/>
        <end position="501"/>
    </location>
</feature>
<evidence type="ECO:0000256" key="2">
    <source>
        <dbReference type="ARBA" id="ARBA00004922"/>
    </source>
</evidence>
<evidence type="ECO:0000256" key="8">
    <source>
        <dbReference type="ARBA" id="ARBA00022989"/>
    </source>
</evidence>
<keyword evidence="4 10" id="KW-0328">Glycosyltransferase</keyword>
<feature type="transmembrane region" description="Helical" evidence="10">
    <location>
        <begin position="214"/>
        <end position="241"/>
    </location>
</feature>
<evidence type="ECO:0000256" key="5">
    <source>
        <dbReference type="ARBA" id="ARBA00022679"/>
    </source>
</evidence>
<organism evidence="11 12">
    <name type="scientific">Coemansia biformis</name>
    <dbReference type="NCBI Taxonomy" id="1286918"/>
    <lineage>
        <taxon>Eukaryota</taxon>
        <taxon>Fungi</taxon>
        <taxon>Fungi incertae sedis</taxon>
        <taxon>Zoopagomycota</taxon>
        <taxon>Kickxellomycotina</taxon>
        <taxon>Kickxellomycetes</taxon>
        <taxon>Kickxellales</taxon>
        <taxon>Kickxellaceae</taxon>
        <taxon>Coemansia</taxon>
    </lineage>
</organism>
<accession>A0A9W7YGC2</accession>
<dbReference type="GO" id="GO:0005789">
    <property type="term" value="C:endoplasmic reticulum membrane"/>
    <property type="evidence" value="ECO:0007669"/>
    <property type="project" value="UniProtKB-SubCell"/>
</dbReference>
<keyword evidence="5 10" id="KW-0808">Transferase</keyword>
<dbReference type="Proteomes" id="UP001143981">
    <property type="component" value="Unassembled WGS sequence"/>
</dbReference>
<comment type="similarity">
    <text evidence="3 10">Belongs to the ALG6/ALG8 glucosyltransferase family.</text>
</comment>
<dbReference type="OrthoDB" id="5589195at2759"/>
<keyword evidence="9 10" id="KW-0472">Membrane</keyword>
<reference evidence="11" key="1">
    <citation type="submission" date="2022-07" db="EMBL/GenBank/DDBJ databases">
        <title>Phylogenomic reconstructions and comparative analyses of Kickxellomycotina fungi.</title>
        <authorList>
            <person name="Reynolds N.K."/>
            <person name="Stajich J.E."/>
            <person name="Barry K."/>
            <person name="Grigoriev I.V."/>
            <person name="Crous P."/>
            <person name="Smith M.E."/>
        </authorList>
    </citation>
    <scope>NUCLEOTIDE SEQUENCE</scope>
    <source>
        <strain evidence="11">BCRC 34381</strain>
    </source>
</reference>
<feature type="transmembrane region" description="Helical" evidence="10">
    <location>
        <begin position="317"/>
        <end position="338"/>
    </location>
</feature>
<keyword evidence="7 10" id="KW-0256">Endoplasmic reticulum</keyword>
<evidence type="ECO:0000256" key="7">
    <source>
        <dbReference type="ARBA" id="ARBA00022824"/>
    </source>
</evidence>
<keyword evidence="8 10" id="KW-1133">Transmembrane helix</keyword>
<comment type="subcellular location">
    <subcellularLocation>
        <location evidence="1 10">Endoplasmic reticulum membrane</location>
        <topology evidence="1 10">Multi-pass membrane protein</topology>
    </subcellularLocation>
</comment>
<dbReference type="PANTHER" id="PTHR12413:SF1">
    <property type="entry name" value="DOLICHYL PYROPHOSPHATE MAN9GLCNAC2 ALPHA-1,3-GLUCOSYLTRANSFERASE"/>
    <property type="match status" value="1"/>
</dbReference>
<evidence type="ECO:0000313" key="11">
    <source>
        <dbReference type="EMBL" id="KAJ1733616.1"/>
    </source>
</evidence>
<keyword evidence="6 10" id="KW-0812">Transmembrane</keyword>
<evidence type="ECO:0000256" key="9">
    <source>
        <dbReference type="ARBA" id="ARBA00023136"/>
    </source>
</evidence>
<proteinExistence type="inferred from homology"/>
<comment type="caution">
    <text evidence="10">Lacks conserved residue(s) required for the propagation of feature annotation.</text>
</comment>
<feature type="transmembrane region" description="Helical" evidence="10">
    <location>
        <begin position="135"/>
        <end position="154"/>
    </location>
</feature>
<dbReference type="PANTHER" id="PTHR12413">
    <property type="entry name" value="DOLICHYL GLYCOSYLTRANSFERASE"/>
    <property type="match status" value="1"/>
</dbReference>
<evidence type="ECO:0000256" key="3">
    <source>
        <dbReference type="ARBA" id="ARBA00008715"/>
    </source>
</evidence>
<evidence type="ECO:0000256" key="10">
    <source>
        <dbReference type="RuleBase" id="RU363110"/>
    </source>
</evidence>
<dbReference type="GO" id="GO:0042281">
    <property type="term" value="F:dolichyl pyrophosphate Man9GlcNAc2 alpha-1,3-glucosyltransferase activity"/>
    <property type="evidence" value="ECO:0007669"/>
    <property type="project" value="TreeGrafter"/>
</dbReference>
<evidence type="ECO:0000256" key="1">
    <source>
        <dbReference type="ARBA" id="ARBA00004477"/>
    </source>
</evidence>
<dbReference type="InterPro" id="IPR004856">
    <property type="entry name" value="Glyco_trans_ALG6/ALG8"/>
</dbReference>
<feature type="transmembrane region" description="Helical" evidence="10">
    <location>
        <begin position="447"/>
        <end position="469"/>
    </location>
</feature>
<dbReference type="EC" id="2.4.1.-" evidence="10"/>
<evidence type="ECO:0000313" key="12">
    <source>
        <dbReference type="Proteomes" id="UP001143981"/>
    </source>
</evidence>
<feature type="transmembrane region" description="Helical" evidence="10">
    <location>
        <begin position="192"/>
        <end position="208"/>
    </location>
</feature>
<name>A0A9W7YGC2_9FUNG</name>
<sequence>MARRGRPAGSTQPIETVPVRRWFRFLEAQGAQGIALPVTLLFSLLVRWCVSLHGYSGRGKPPLFGDYEAQRHWMELTIHLPPKEWYYFDLQYWGLDYPPLTAFQSWLCGLVAHWIDPSWVALGASRGIETHASKLFMRATVVVLEFAVFVPAVVLLFQSRQLRMPWAARQMATFCMLLQPGLVLIDHGHFQYNAVMLGFVVWAVYFALREKHVLMAVAFCCSFMFKQMALYFAPAVFFFLLAKCLQPPRSALLFVKLALAVLGTIGTMLLPWIHSPSQLQQILVRVFPVARGLYEDKVANVWCAVNVVVRLRSLLPVWSLVRLATAATVVAFLPACLHMFHAIRRQSRSQAGAADASRLFRYCLLNTSLAFFLFSFQAHEKSILIPLAPALMLIHEEERAVSWLVQVALFSNYPLLFRDGLHMPYWVLAAGWSFLRSRPGCSADKQTSSFVACLQWLTTLAMLAIHACHAVVPPPPSLPDIYAVLNATFSCVMFAAFFLYFNYRQFAGQRLGVTSAKQKTA</sequence>
<comment type="pathway">
    <text evidence="2 10">Protein modification; protein glycosylation.</text>
</comment>
<evidence type="ECO:0000256" key="4">
    <source>
        <dbReference type="ARBA" id="ARBA00022676"/>
    </source>
</evidence>
<dbReference type="AlphaFoldDB" id="A0A9W7YGC2"/>
<dbReference type="Pfam" id="PF03155">
    <property type="entry name" value="Alg6_Alg8"/>
    <property type="match status" value="1"/>
</dbReference>
<evidence type="ECO:0000256" key="6">
    <source>
        <dbReference type="ARBA" id="ARBA00022692"/>
    </source>
</evidence>
<dbReference type="EMBL" id="JANBOI010000127">
    <property type="protein sequence ID" value="KAJ1733616.1"/>
    <property type="molecule type" value="Genomic_DNA"/>
</dbReference>